<evidence type="ECO:0000256" key="1">
    <source>
        <dbReference type="SAM" id="Phobius"/>
    </source>
</evidence>
<accession>A0A8F3HSM6</accession>
<proteinExistence type="predicted"/>
<protein>
    <submittedName>
        <fullName evidence="2">Uncharacterized protein</fullName>
    </submittedName>
</protein>
<evidence type="ECO:0000313" key="2">
    <source>
        <dbReference type="EMBL" id="QWY26483.1"/>
    </source>
</evidence>
<feature type="transmembrane region" description="Helical" evidence="1">
    <location>
        <begin position="104"/>
        <end position="126"/>
    </location>
</feature>
<keyword evidence="1" id="KW-0812">Transmembrane</keyword>
<name>A0A8F3HSM6_9VIRU</name>
<reference evidence="2" key="1">
    <citation type="journal article" date="2021" name="Viruses">
        <title>Discovery and Characterization of Actively Replicating DNA and Retro-Transcribing Viruses in Lower Vertebrate Hosts Based on RNA Sequencing.</title>
        <authorList>
            <person name="Chen X.X."/>
            <person name="Wu W.C."/>
            <person name="Shi M."/>
        </authorList>
    </citation>
    <scope>NUCLEOTIDE SEQUENCE</scope>
    <source>
        <strain evidence="2">Cxx6</strain>
    </source>
</reference>
<sequence length="411" mass="48116">MQNMEPVNCHYADTYKHNKNRFLELLALSCFDGDLCREFQRYTHSKLNPHCTITMTPNIIYQVLTMDRSNSVNRSNADPLKEKLVNTPKLWLYKGRRLNSSNPVIFRLVIIMQYYLFLFRQGLFLYCAKQMQLRDFKTLEDILEQCIDSWEPINFKVILPCSYDLSVPCRFHKQLFQISKQYQNTAIVLYNSEIQTMLHILTSRITEYPLWVIPAVASWTYPIILAIMAQLKTNIWAGGQNRQQKINDLITTIMKQGYSHVAIAHTMCFIYHALNCYLNWTMYNMQQYVVNGRITEDKVLDLEPDLRCTLCLKNMVTRASELDRSVDKRKKKAKNTEIIYCVDDFKYLTNCCYAPARKVPLVRNGVKFLVYTANRTRYGICDCGIMHVQDPIENGNFLCQVCQIAEKPKVS</sequence>
<keyword evidence="1" id="KW-1133">Transmembrane helix</keyword>
<keyword evidence="1" id="KW-0472">Membrane</keyword>
<organism evidence="2">
    <name type="scientific">Ranid herpesvirus 4</name>
    <dbReference type="NCBI Taxonomy" id="2849006"/>
    <lineage>
        <taxon>Viruses</taxon>
        <taxon>Duplodnaviria</taxon>
        <taxon>Heunggongvirae</taxon>
        <taxon>Peploviricota</taxon>
        <taxon>Herviviricetes</taxon>
        <taxon>Herpesvirales</taxon>
    </lineage>
</organism>
<reference evidence="2" key="2">
    <citation type="submission" date="2021-04" db="EMBL/GenBank/DDBJ databases">
        <authorList>
            <person name="Chen X."/>
            <person name="Shi M."/>
            <person name="Wu W."/>
        </authorList>
    </citation>
    <scope>NUCLEOTIDE SEQUENCE</scope>
    <source>
        <strain evidence="2">Cxx6</strain>
    </source>
</reference>
<dbReference type="EMBL" id="MZ244211">
    <property type="protein sequence ID" value="QWY26483.1"/>
    <property type="molecule type" value="Genomic_DNA"/>
</dbReference>